<dbReference type="AlphaFoldDB" id="A0A814CRS0"/>
<reference evidence="1" key="1">
    <citation type="submission" date="2021-02" db="EMBL/GenBank/DDBJ databases">
        <authorList>
            <person name="Nowell W R."/>
        </authorList>
    </citation>
    <scope>NUCLEOTIDE SEQUENCE</scope>
</reference>
<name>A0A814CRS0_9BILA</name>
<dbReference type="PANTHER" id="PTHR14859:SF15">
    <property type="entry name" value="ENDONUCLEASE_EXONUCLEASE_PHOSPHATASE DOMAIN-CONTAINING PROTEIN"/>
    <property type="match status" value="1"/>
</dbReference>
<dbReference type="InterPro" id="IPR051916">
    <property type="entry name" value="GPI-anchor_lipid_remodeler"/>
</dbReference>
<organism evidence="1 3">
    <name type="scientific">Didymodactylos carnosus</name>
    <dbReference type="NCBI Taxonomy" id="1234261"/>
    <lineage>
        <taxon>Eukaryota</taxon>
        <taxon>Metazoa</taxon>
        <taxon>Spiralia</taxon>
        <taxon>Gnathifera</taxon>
        <taxon>Rotifera</taxon>
        <taxon>Eurotatoria</taxon>
        <taxon>Bdelloidea</taxon>
        <taxon>Philodinida</taxon>
        <taxon>Philodinidae</taxon>
        <taxon>Didymodactylos</taxon>
    </lineage>
</organism>
<dbReference type="PANTHER" id="PTHR14859">
    <property type="entry name" value="CALCOFLUOR WHITE HYPERSENSITIVE PROTEIN PRECURSOR"/>
    <property type="match status" value="1"/>
</dbReference>
<dbReference type="OrthoDB" id="200415at2759"/>
<dbReference type="SUPFAM" id="SSF56219">
    <property type="entry name" value="DNase I-like"/>
    <property type="match status" value="1"/>
</dbReference>
<dbReference type="EMBL" id="CAJOBC010002205">
    <property type="protein sequence ID" value="CAF3721128.1"/>
    <property type="molecule type" value="Genomic_DNA"/>
</dbReference>
<dbReference type="Proteomes" id="UP000681722">
    <property type="component" value="Unassembled WGS sequence"/>
</dbReference>
<evidence type="ECO:0000313" key="3">
    <source>
        <dbReference type="Proteomes" id="UP000663829"/>
    </source>
</evidence>
<evidence type="ECO:0000313" key="2">
    <source>
        <dbReference type="EMBL" id="CAF3721128.1"/>
    </source>
</evidence>
<evidence type="ECO:0000313" key="1">
    <source>
        <dbReference type="EMBL" id="CAF0944866.1"/>
    </source>
</evidence>
<dbReference type="Gene3D" id="3.60.10.10">
    <property type="entry name" value="Endonuclease/exonuclease/phosphatase"/>
    <property type="match status" value="1"/>
</dbReference>
<dbReference type="InterPro" id="IPR036691">
    <property type="entry name" value="Endo/exonu/phosph_ase_sf"/>
</dbReference>
<gene>
    <name evidence="1" type="ORF">GPM918_LOCUS10916</name>
    <name evidence="2" type="ORF">SRO942_LOCUS10917</name>
</gene>
<dbReference type="EMBL" id="CAJNOQ010002205">
    <property type="protein sequence ID" value="CAF0944866.1"/>
    <property type="molecule type" value="Genomic_DNA"/>
</dbReference>
<keyword evidence="3" id="KW-1185">Reference proteome</keyword>
<dbReference type="GO" id="GO:0016020">
    <property type="term" value="C:membrane"/>
    <property type="evidence" value="ECO:0007669"/>
    <property type="project" value="GOC"/>
</dbReference>
<proteinExistence type="predicted"/>
<comment type="caution">
    <text evidence="1">The sequence shown here is derived from an EMBL/GenBank/DDBJ whole genome shotgun (WGS) entry which is preliminary data.</text>
</comment>
<protein>
    <submittedName>
        <fullName evidence="1">Uncharacterized protein</fullName>
    </submittedName>
</protein>
<dbReference type="Proteomes" id="UP000663829">
    <property type="component" value="Unassembled WGS sequence"/>
</dbReference>
<accession>A0A814CRS0</accession>
<sequence>MPYNIRYEVDVNTRRSGSTLNEAKELTRLTGLNYYFSKSIDYQDDEYGNAILTLFPIKETTHYELPMKLDQERRSISIIRVELTENQQLYFASTHLEVSDESTRLVQVQKLVEISSKYQQQYSFIIADDMSSTPTSETIKKFQEQFALACKINECLPTFSSSKPTRTIV</sequence>
<dbReference type="GO" id="GO:0006506">
    <property type="term" value="P:GPI anchor biosynthetic process"/>
    <property type="evidence" value="ECO:0007669"/>
    <property type="project" value="TreeGrafter"/>
</dbReference>